<evidence type="ECO:0000256" key="3">
    <source>
        <dbReference type="PROSITE-ProRule" id="PRU00221"/>
    </source>
</evidence>
<dbReference type="InterPro" id="IPR036322">
    <property type="entry name" value="WD40_repeat_dom_sf"/>
</dbReference>
<dbReference type="Gene3D" id="2.40.10.10">
    <property type="entry name" value="Trypsin-like serine proteases"/>
    <property type="match status" value="2"/>
</dbReference>
<feature type="signal peptide" evidence="5">
    <location>
        <begin position="1"/>
        <end position="26"/>
    </location>
</feature>
<dbReference type="InterPro" id="IPR020472">
    <property type="entry name" value="WD40_PAC1"/>
</dbReference>
<dbReference type="SUPFAM" id="SSF50494">
    <property type="entry name" value="Trypsin-like serine proteases"/>
    <property type="match status" value="1"/>
</dbReference>
<feature type="repeat" description="WD" evidence="3">
    <location>
        <begin position="315"/>
        <end position="356"/>
    </location>
</feature>
<keyword evidence="1 3" id="KW-0853">WD repeat</keyword>
<evidence type="ECO:0000313" key="7">
    <source>
        <dbReference type="Proteomes" id="UP000762253"/>
    </source>
</evidence>
<proteinExistence type="predicted"/>
<evidence type="ECO:0000313" key="6">
    <source>
        <dbReference type="EMBL" id="NMF65714.1"/>
    </source>
</evidence>
<dbReference type="PROSITE" id="PS50294">
    <property type="entry name" value="WD_REPEATS_REGION"/>
    <property type="match status" value="3"/>
</dbReference>
<dbReference type="PRINTS" id="PR00320">
    <property type="entry name" value="GPROTEINBRPT"/>
</dbReference>
<dbReference type="InterPro" id="IPR019775">
    <property type="entry name" value="WD40_repeat_CS"/>
</dbReference>
<dbReference type="InterPro" id="IPR043504">
    <property type="entry name" value="Peptidase_S1_PA_chymotrypsin"/>
</dbReference>
<sequence length="393" mass="41747">MKFSYGLPIVLLGAAVVMVQSQVAVGLTPAEVNAIAKQITVRIDGANTGSGVIINRQGNTYTVLTNEHVVRLKGNYTLQTPDNRRYSFNQSVVKYFPGVDLAVLQFTSTENYRKPELGNSGQVSEGTTIYVTGWADPDAVSPERSYTFLPGGISRIVRNAKNGYAWVHTNPTKPGMSGGPVLDGQGRLVGVNGLSLTNPGTGATDFFGIPINTYLTLAAKQGGNQQATKPSSPPSRKKTAVTSPPATTSPHLNTNSTAANFVLANSVIADSSNNEFFYGVNSVAISPDGRTLASGSWDDTIKIWNLATGQLIRTLAGHSYSVNSVAISADGRTLASGSFDKTIKIWNLATGQLIRTLGGHSEWVRSVAISPDGRTLVSGSGDKTIKIWRLSER</sequence>
<evidence type="ECO:0000256" key="4">
    <source>
        <dbReference type="SAM" id="MobiDB-lite"/>
    </source>
</evidence>
<comment type="caution">
    <text evidence="6">The sequence shown here is derived from an EMBL/GenBank/DDBJ whole genome shotgun (WGS) entry which is preliminary data.</text>
</comment>
<dbReference type="InterPro" id="IPR015943">
    <property type="entry name" value="WD40/YVTN_repeat-like_dom_sf"/>
</dbReference>
<keyword evidence="6" id="KW-0418">Kinase</keyword>
<accession>A0ABX1MFS0</accession>
<feature type="region of interest" description="Disordered" evidence="4">
    <location>
        <begin position="222"/>
        <end position="254"/>
    </location>
</feature>
<feature type="compositionally biased region" description="Low complexity" evidence="4">
    <location>
        <begin position="240"/>
        <end position="250"/>
    </location>
</feature>
<dbReference type="EMBL" id="QMEC01000115">
    <property type="protein sequence ID" value="NMF65714.1"/>
    <property type="molecule type" value="Genomic_DNA"/>
</dbReference>
<dbReference type="SMART" id="SM00320">
    <property type="entry name" value="WD40"/>
    <property type="match status" value="3"/>
</dbReference>
<dbReference type="Pfam" id="PF13365">
    <property type="entry name" value="Trypsin_2"/>
    <property type="match status" value="1"/>
</dbReference>
<feature type="repeat" description="WD" evidence="3">
    <location>
        <begin position="357"/>
        <end position="393"/>
    </location>
</feature>
<dbReference type="PROSITE" id="PS00678">
    <property type="entry name" value="WD_REPEATS_1"/>
    <property type="match status" value="2"/>
</dbReference>
<gene>
    <name evidence="6" type="ORF">DP115_24340</name>
</gene>
<organism evidence="6 7">
    <name type="scientific">Brasilonema octagenarum UFV-OR1</name>
    <dbReference type="NCBI Taxonomy" id="417115"/>
    <lineage>
        <taxon>Bacteria</taxon>
        <taxon>Bacillati</taxon>
        <taxon>Cyanobacteriota</taxon>
        <taxon>Cyanophyceae</taxon>
        <taxon>Nostocales</taxon>
        <taxon>Scytonemataceae</taxon>
        <taxon>Brasilonema</taxon>
        <taxon>Octagenarum group</taxon>
    </lineage>
</organism>
<keyword evidence="6" id="KW-0723">Serine/threonine-protein kinase</keyword>
<dbReference type="PANTHER" id="PTHR22847">
    <property type="entry name" value="WD40 REPEAT PROTEIN"/>
    <property type="match status" value="1"/>
</dbReference>
<name>A0ABX1MFS0_9CYAN</name>
<reference evidence="6 7" key="1">
    <citation type="submission" date="2018-06" db="EMBL/GenBank/DDBJ databases">
        <title>Comparative genomics of Brasilonema spp. strains.</title>
        <authorList>
            <person name="Alvarenga D.O."/>
            <person name="Fiore M.F."/>
            <person name="Varani A.M."/>
        </authorList>
    </citation>
    <scope>NUCLEOTIDE SEQUENCE [LARGE SCALE GENOMIC DNA]</scope>
    <source>
        <strain evidence="6 7">UFV-OR1</strain>
    </source>
</reference>
<dbReference type="GO" id="GO:0004674">
    <property type="term" value="F:protein serine/threonine kinase activity"/>
    <property type="evidence" value="ECO:0007669"/>
    <property type="project" value="UniProtKB-KW"/>
</dbReference>
<dbReference type="PANTHER" id="PTHR22847:SF637">
    <property type="entry name" value="WD REPEAT DOMAIN 5B"/>
    <property type="match status" value="1"/>
</dbReference>
<keyword evidence="7" id="KW-1185">Reference proteome</keyword>
<keyword evidence="5" id="KW-0732">Signal</keyword>
<feature type="chain" id="PRO_5047504982" evidence="5">
    <location>
        <begin position="27"/>
        <end position="393"/>
    </location>
</feature>
<evidence type="ECO:0000256" key="5">
    <source>
        <dbReference type="SAM" id="SignalP"/>
    </source>
</evidence>
<dbReference type="InterPro" id="IPR001680">
    <property type="entry name" value="WD40_rpt"/>
</dbReference>
<dbReference type="Proteomes" id="UP000762253">
    <property type="component" value="Unassembled WGS sequence"/>
</dbReference>
<dbReference type="CDD" id="cd00200">
    <property type="entry name" value="WD40"/>
    <property type="match status" value="1"/>
</dbReference>
<dbReference type="SUPFAM" id="SSF50978">
    <property type="entry name" value="WD40 repeat-like"/>
    <property type="match status" value="1"/>
</dbReference>
<feature type="repeat" description="WD" evidence="3">
    <location>
        <begin position="280"/>
        <end position="314"/>
    </location>
</feature>
<dbReference type="PROSITE" id="PS50082">
    <property type="entry name" value="WD_REPEATS_2"/>
    <property type="match status" value="3"/>
</dbReference>
<dbReference type="Gene3D" id="2.130.10.10">
    <property type="entry name" value="YVTN repeat-like/Quinoprotein amine dehydrogenase"/>
    <property type="match status" value="2"/>
</dbReference>
<dbReference type="InterPro" id="IPR009003">
    <property type="entry name" value="Peptidase_S1_PA"/>
</dbReference>
<dbReference type="RefSeq" id="WP_169267281.1">
    <property type="nucleotide sequence ID" value="NZ_QMEC01000115.1"/>
</dbReference>
<evidence type="ECO:0000256" key="2">
    <source>
        <dbReference type="ARBA" id="ARBA00022737"/>
    </source>
</evidence>
<evidence type="ECO:0000256" key="1">
    <source>
        <dbReference type="ARBA" id="ARBA00022574"/>
    </source>
</evidence>
<keyword evidence="2" id="KW-0677">Repeat</keyword>
<keyword evidence="6" id="KW-0808">Transferase</keyword>
<dbReference type="Pfam" id="PF00400">
    <property type="entry name" value="WD40"/>
    <property type="match status" value="3"/>
</dbReference>
<protein>
    <submittedName>
        <fullName evidence="6">Serine/threonine protein kinase</fullName>
    </submittedName>
</protein>